<keyword evidence="3" id="KW-1185">Reference proteome</keyword>
<feature type="region of interest" description="Disordered" evidence="1">
    <location>
        <begin position="1"/>
        <end position="37"/>
    </location>
</feature>
<protein>
    <submittedName>
        <fullName evidence="2">Uncharacterized protein</fullName>
    </submittedName>
</protein>
<accession>A0A067RRU7</accession>
<dbReference type="InParanoid" id="A0A067RRU7"/>
<organism evidence="2 3">
    <name type="scientific">Zootermopsis nevadensis</name>
    <name type="common">Dampwood termite</name>
    <dbReference type="NCBI Taxonomy" id="136037"/>
    <lineage>
        <taxon>Eukaryota</taxon>
        <taxon>Metazoa</taxon>
        <taxon>Ecdysozoa</taxon>
        <taxon>Arthropoda</taxon>
        <taxon>Hexapoda</taxon>
        <taxon>Insecta</taxon>
        <taxon>Pterygota</taxon>
        <taxon>Neoptera</taxon>
        <taxon>Polyneoptera</taxon>
        <taxon>Dictyoptera</taxon>
        <taxon>Blattodea</taxon>
        <taxon>Blattoidea</taxon>
        <taxon>Termitoidae</taxon>
        <taxon>Termopsidae</taxon>
        <taxon>Zootermopsis</taxon>
    </lineage>
</organism>
<proteinExistence type="predicted"/>
<sequence>MTTEAKQIPAFHQTPLVASTPPKPPDEQGKQKGHALQNVSRTAANDFDVRYYFIVKTRTAREYTICATGESRGLAIRVMEEVGREYTSRWWTCVWFWF</sequence>
<evidence type="ECO:0000313" key="3">
    <source>
        <dbReference type="Proteomes" id="UP000027135"/>
    </source>
</evidence>
<gene>
    <name evidence="2" type="ORF">L798_05373</name>
</gene>
<dbReference type="EMBL" id="KK852463">
    <property type="protein sequence ID" value="KDR23405.1"/>
    <property type="molecule type" value="Genomic_DNA"/>
</dbReference>
<evidence type="ECO:0000256" key="1">
    <source>
        <dbReference type="SAM" id="MobiDB-lite"/>
    </source>
</evidence>
<evidence type="ECO:0000313" key="2">
    <source>
        <dbReference type="EMBL" id="KDR23405.1"/>
    </source>
</evidence>
<reference evidence="2 3" key="1">
    <citation type="journal article" date="2014" name="Nat. Commun.">
        <title>Molecular traces of alternative social organization in a termite genome.</title>
        <authorList>
            <person name="Terrapon N."/>
            <person name="Li C."/>
            <person name="Robertson H.M."/>
            <person name="Ji L."/>
            <person name="Meng X."/>
            <person name="Booth W."/>
            <person name="Chen Z."/>
            <person name="Childers C.P."/>
            <person name="Glastad K.M."/>
            <person name="Gokhale K."/>
            <person name="Gowin J."/>
            <person name="Gronenberg W."/>
            <person name="Hermansen R.A."/>
            <person name="Hu H."/>
            <person name="Hunt B.G."/>
            <person name="Huylmans A.K."/>
            <person name="Khalil S.M."/>
            <person name="Mitchell R.D."/>
            <person name="Munoz-Torres M.C."/>
            <person name="Mustard J.A."/>
            <person name="Pan H."/>
            <person name="Reese J.T."/>
            <person name="Scharf M.E."/>
            <person name="Sun F."/>
            <person name="Vogel H."/>
            <person name="Xiao J."/>
            <person name="Yang W."/>
            <person name="Yang Z."/>
            <person name="Yang Z."/>
            <person name="Zhou J."/>
            <person name="Zhu J."/>
            <person name="Brent C.S."/>
            <person name="Elsik C.G."/>
            <person name="Goodisman M.A."/>
            <person name="Liberles D.A."/>
            <person name="Roe R.M."/>
            <person name="Vargo E.L."/>
            <person name="Vilcinskas A."/>
            <person name="Wang J."/>
            <person name="Bornberg-Bauer E."/>
            <person name="Korb J."/>
            <person name="Zhang G."/>
            <person name="Liebig J."/>
        </authorList>
    </citation>
    <scope>NUCLEOTIDE SEQUENCE [LARGE SCALE GENOMIC DNA]</scope>
    <source>
        <tissue evidence="2">Whole organism</tissue>
    </source>
</reference>
<name>A0A067RRU7_ZOONE</name>
<dbReference type="AlphaFoldDB" id="A0A067RRU7"/>
<dbReference type="Proteomes" id="UP000027135">
    <property type="component" value="Unassembled WGS sequence"/>
</dbReference>